<dbReference type="Gene3D" id="3.40.980.10">
    <property type="entry name" value="MoaB/Mog-like domain"/>
    <property type="match status" value="1"/>
</dbReference>
<dbReference type="InterPro" id="IPR001453">
    <property type="entry name" value="MoaB/Mog_dom"/>
</dbReference>
<dbReference type="Pfam" id="PF03453">
    <property type="entry name" value="MoeA_N"/>
    <property type="match status" value="1"/>
</dbReference>
<organism evidence="3">
    <name type="scientific">freshwater metagenome</name>
    <dbReference type="NCBI Taxonomy" id="449393"/>
    <lineage>
        <taxon>unclassified sequences</taxon>
        <taxon>metagenomes</taxon>
        <taxon>ecological metagenomes</taxon>
    </lineage>
</organism>
<gene>
    <name evidence="2" type="ORF">UFOPK2646_00891</name>
    <name evidence="3" type="ORF">UFOPK3937_00962</name>
</gene>
<dbReference type="PANTHER" id="PTHR10192">
    <property type="entry name" value="MOLYBDOPTERIN BIOSYNTHESIS PROTEIN"/>
    <property type="match status" value="1"/>
</dbReference>
<dbReference type="InterPro" id="IPR036425">
    <property type="entry name" value="MoaB/Mog-like_dom_sf"/>
</dbReference>
<reference evidence="3" key="1">
    <citation type="submission" date="2020-05" db="EMBL/GenBank/DDBJ databases">
        <authorList>
            <person name="Chiriac C."/>
            <person name="Salcher M."/>
            <person name="Ghai R."/>
            <person name="Kavagutti S V."/>
        </authorList>
    </citation>
    <scope>NUCLEOTIDE SEQUENCE</scope>
</reference>
<dbReference type="EMBL" id="CAFBOJ010000111">
    <property type="protein sequence ID" value="CAB4985095.1"/>
    <property type="molecule type" value="Genomic_DNA"/>
</dbReference>
<sequence>MSTLREAQWDLARIAARKSVTRLPSELVNIFDCVDRTISTDVLALVDLPTYETSAMDGYAVSGVGPWKIVGDVKAGAPMSQVLESGTAVRIATGAVIPAGTFGVVRWELADVVDATLNAQVNEGGEIRPAGLECRKGQVIAQAGTVLTPAWIGLLASAGWDQLEVTRKPRVEIILLGDEIQLQGIPSDGLVRDALGPQLPGWLVRMGAEVIAMNYVADELSLVVDAIALARTRADVIVTTGGTADGPRDHLHAALEQLGGELIVDRVKVRPGHPMLLANLDGVALLGLPGNPQSAIVGLMSLGQPVIDALLGRGLRELENVITIKEIKAREDFTRLVLGTISEGRFNEGEHLGSAMLRGLAHATGFAVAPSGVSAAGSRVQWLPLA</sequence>
<evidence type="ECO:0000313" key="3">
    <source>
        <dbReference type="EMBL" id="CAB4985095.1"/>
    </source>
</evidence>
<proteinExistence type="predicted"/>
<dbReference type="InterPro" id="IPR005110">
    <property type="entry name" value="MoeA_linker/N"/>
</dbReference>
<dbReference type="SMART" id="SM00852">
    <property type="entry name" value="MoCF_biosynth"/>
    <property type="match status" value="1"/>
</dbReference>
<dbReference type="AlphaFoldDB" id="A0A6J7MZ12"/>
<dbReference type="GO" id="GO:0061599">
    <property type="term" value="F:molybdopterin molybdotransferase activity"/>
    <property type="evidence" value="ECO:0007669"/>
    <property type="project" value="TreeGrafter"/>
</dbReference>
<dbReference type="Pfam" id="PF00994">
    <property type="entry name" value="MoCF_biosynth"/>
    <property type="match status" value="1"/>
</dbReference>
<name>A0A6J7MZ12_9ZZZZ</name>
<dbReference type="SUPFAM" id="SSF63882">
    <property type="entry name" value="MoeA N-terminal region -like"/>
    <property type="match status" value="1"/>
</dbReference>
<accession>A0A6J7MZ12</accession>
<evidence type="ECO:0000259" key="1">
    <source>
        <dbReference type="SMART" id="SM00852"/>
    </source>
</evidence>
<feature type="domain" description="MoaB/Mog" evidence="1">
    <location>
        <begin position="172"/>
        <end position="309"/>
    </location>
</feature>
<dbReference type="GO" id="GO:0005829">
    <property type="term" value="C:cytosol"/>
    <property type="evidence" value="ECO:0007669"/>
    <property type="project" value="TreeGrafter"/>
</dbReference>
<dbReference type="Gene3D" id="2.40.340.10">
    <property type="entry name" value="MoeA, C-terminal, domain IV"/>
    <property type="match status" value="1"/>
</dbReference>
<dbReference type="Gene3D" id="2.170.190.11">
    <property type="entry name" value="Molybdopterin biosynthesis moea protein, domain 3"/>
    <property type="match status" value="1"/>
</dbReference>
<dbReference type="InterPro" id="IPR036135">
    <property type="entry name" value="MoeA_linker/N_sf"/>
</dbReference>
<dbReference type="InterPro" id="IPR038987">
    <property type="entry name" value="MoeA-like"/>
</dbReference>
<dbReference type="CDD" id="cd00887">
    <property type="entry name" value="MoeA"/>
    <property type="match status" value="1"/>
</dbReference>
<dbReference type="EMBL" id="CAEZYB010000101">
    <property type="protein sequence ID" value="CAB4709345.1"/>
    <property type="molecule type" value="Genomic_DNA"/>
</dbReference>
<dbReference type="SUPFAM" id="SSF53218">
    <property type="entry name" value="Molybdenum cofactor biosynthesis proteins"/>
    <property type="match status" value="1"/>
</dbReference>
<evidence type="ECO:0000313" key="2">
    <source>
        <dbReference type="EMBL" id="CAB4709345.1"/>
    </source>
</evidence>
<dbReference type="InterPro" id="IPR036688">
    <property type="entry name" value="MoeA_C_domain_IV_sf"/>
</dbReference>
<dbReference type="Gene3D" id="3.90.105.10">
    <property type="entry name" value="Molybdopterin biosynthesis moea protein, domain 2"/>
    <property type="match status" value="1"/>
</dbReference>
<protein>
    <submittedName>
        <fullName evidence="3">Unannotated protein</fullName>
    </submittedName>
</protein>
<dbReference type="PANTHER" id="PTHR10192:SF5">
    <property type="entry name" value="GEPHYRIN"/>
    <property type="match status" value="1"/>
</dbReference>
<dbReference type="GO" id="GO:0006777">
    <property type="term" value="P:Mo-molybdopterin cofactor biosynthetic process"/>
    <property type="evidence" value="ECO:0007669"/>
    <property type="project" value="TreeGrafter"/>
</dbReference>